<sequence>MTEAPRVRSVLGPAGGVLLAVAVHLSSVPAAAALPHDPRVSHRDHHHQQHHRHQQHQHRHQQKDHRRKRSAARPSPTPSRPPGLAGSRAGEGREHPGRLADAADLGAPAPAPAPSPRPTPGTAPDQVHPPSSPAPPAPATSSRPPTARAAPLRARRVLPFGLGLALVGLGMAVIGLVRRR</sequence>
<keyword evidence="2" id="KW-0472">Membrane</keyword>
<keyword evidence="3" id="KW-0732">Signal</keyword>
<keyword evidence="2" id="KW-1133">Transmembrane helix</keyword>
<organism evidence="4 5">
    <name type="scientific">Streptomyces humicola</name>
    <dbReference type="NCBI Taxonomy" id="2953240"/>
    <lineage>
        <taxon>Bacteria</taxon>
        <taxon>Bacillati</taxon>
        <taxon>Actinomycetota</taxon>
        <taxon>Actinomycetes</taxon>
        <taxon>Kitasatosporales</taxon>
        <taxon>Streptomycetaceae</taxon>
        <taxon>Streptomyces</taxon>
    </lineage>
</organism>
<dbReference type="RefSeq" id="WP_255922131.1">
    <property type="nucleotide sequence ID" value="NZ_JANFNG010000019.1"/>
</dbReference>
<keyword evidence="5" id="KW-1185">Reference proteome</keyword>
<dbReference type="EMBL" id="JANFNG010000019">
    <property type="protein sequence ID" value="MCQ4083205.1"/>
    <property type="molecule type" value="Genomic_DNA"/>
</dbReference>
<evidence type="ECO:0000313" key="5">
    <source>
        <dbReference type="Proteomes" id="UP001057702"/>
    </source>
</evidence>
<feature type="compositionally biased region" description="Low complexity" evidence="1">
    <location>
        <begin position="139"/>
        <end position="150"/>
    </location>
</feature>
<feature type="compositionally biased region" description="Pro residues" evidence="1">
    <location>
        <begin position="109"/>
        <end position="121"/>
    </location>
</feature>
<evidence type="ECO:0000313" key="4">
    <source>
        <dbReference type="EMBL" id="MCQ4083205.1"/>
    </source>
</evidence>
<feature type="region of interest" description="Disordered" evidence="1">
    <location>
        <begin position="37"/>
        <end position="150"/>
    </location>
</feature>
<feature type="chain" id="PRO_5046741778" evidence="3">
    <location>
        <begin position="33"/>
        <end position="180"/>
    </location>
</feature>
<protein>
    <submittedName>
        <fullName evidence="4">Uncharacterized protein</fullName>
    </submittedName>
</protein>
<gene>
    <name evidence="4" type="ORF">NGB36_22015</name>
</gene>
<keyword evidence="2" id="KW-0812">Transmembrane</keyword>
<evidence type="ECO:0000256" key="1">
    <source>
        <dbReference type="SAM" id="MobiDB-lite"/>
    </source>
</evidence>
<accession>A0ABT1PZU6</accession>
<feature type="transmembrane region" description="Helical" evidence="2">
    <location>
        <begin position="157"/>
        <end position="177"/>
    </location>
</feature>
<evidence type="ECO:0000256" key="2">
    <source>
        <dbReference type="SAM" id="Phobius"/>
    </source>
</evidence>
<proteinExistence type="predicted"/>
<feature type="compositionally biased region" description="Low complexity" evidence="1">
    <location>
        <begin position="99"/>
        <end position="108"/>
    </location>
</feature>
<reference evidence="4" key="1">
    <citation type="submission" date="2022-06" db="EMBL/GenBank/DDBJ databases">
        <title>Draft genome sequence of Streptomyces sp. RB6PN25 isolated from peat swamp forest in Thailand.</title>
        <authorList>
            <person name="Duangmal K."/>
            <person name="Klaysubun C."/>
        </authorList>
    </citation>
    <scope>NUCLEOTIDE SEQUENCE</scope>
    <source>
        <strain evidence="4">RB6PN25</strain>
    </source>
</reference>
<feature type="signal peptide" evidence="3">
    <location>
        <begin position="1"/>
        <end position="32"/>
    </location>
</feature>
<name>A0ABT1PZU6_9ACTN</name>
<dbReference type="Proteomes" id="UP001057702">
    <property type="component" value="Unassembled WGS sequence"/>
</dbReference>
<evidence type="ECO:0000256" key="3">
    <source>
        <dbReference type="SAM" id="SignalP"/>
    </source>
</evidence>
<comment type="caution">
    <text evidence="4">The sequence shown here is derived from an EMBL/GenBank/DDBJ whole genome shotgun (WGS) entry which is preliminary data.</text>
</comment>
<feature type="compositionally biased region" description="Basic residues" evidence="1">
    <location>
        <begin position="42"/>
        <end position="71"/>
    </location>
</feature>